<evidence type="ECO:0000256" key="7">
    <source>
        <dbReference type="PIRSR" id="PIRSR608901-1"/>
    </source>
</evidence>
<gene>
    <name evidence="10" type="ORF">PtrM4_008180</name>
</gene>
<keyword evidence="5 9" id="KW-1133">Transmembrane helix</keyword>
<dbReference type="RefSeq" id="XP_001930833.2">
    <property type="nucleotide sequence ID" value="XM_001930798.2"/>
</dbReference>
<keyword evidence="4" id="KW-0378">Hydrolase</keyword>
<evidence type="ECO:0000256" key="9">
    <source>
        <dbReference type="SAM" id="Phobius"/>
    </source>
</evidence>
<dbReference type="GO" id="GO:0046514">
    <property type="term" value="P:ceramide catabolic process"/>
    <property type="evidence" value="ECO:0007669"/>
    <property type="project" value="TreeGrafter"/>
</dbReference>
<comment type="similarity">
    <text evidence="2">Belongs to the alkaline ceramidase family.</text>
</comment>
<organism evidence="10 11">
    <name type="scientific">Pyrenophora tritici-repentis</name>
    <dbReference type="NCBI Taxonomy" id="45151"/>
    <lineage>
        <taxon>Eukaryota</taxon>
        <taxon>Fungi</taxon>
        <taxon>Dikarya</taxon>
        <taxon>Ascomycota</taxon>
        <taxon>Pezizomycotina</taxon>
        <taxon>Dothideomycetes</taxon>
        <taxon>Pleosporomycetidae</taxon>
        <taxon>Pleosporales</taxon>
        <taxon>Pleosporineae</taxon>
        <taxon>Pleosporaceae</taxon>
        <taxon>Pyrenophora</taxon>
    </lineage>
</organism>
<dbReference type="AlphaFoldDB" id="A0A834VUR6"/>
<accession>A0A834VUR6</accession>
<comment type="cofactor">
    <cofactor evidence="8">
        <name>Zn(2+)</name>
        <dbReference type="ChEBI" id="CHEBI:29105"/>
    </cofactor>
</comment>
<proteinExistence type="inferred from homology"/>
<evidence type="ECO:0000256" key="4">
    <source>
        <dbReference type="ARBA" id="ARBA00022801"/>
    </source>
</evidence>
<dbReference type="InterPro" id="IPR008901">
    <property type="entry name" value="ACER"/>
</dbReference>
<feature type="binding site" evidence="7">
    <location>
        <position position="38"/>
    </location>
    <ligand>
        <name>Ca(2+)</name>
        <dbReference type="ChEBI" id="CHEBI:29108"/>
    </ligand>
</feature>
<evidence type="ECO:0000256" key="1">
    <source>
        <dbReference type="ARBA" id="ARBA00004141"/>
    </source>
</evidence>
<evidence type="ECO:0000256" key="2">
    <source>
        <dbReference type="ARBA" id="ARBA00009780"/>
    </source>
</evidence>
<dbReference type="PANTHER" id="PTHR46187:SF1">
    <property type="entry name" value="ALKALINE PHYTOCERAMIDASE"/>
    <property type="match status" value="1"/>
</dbReference>
<evidence type="ECO:0000313" key="11">
    <source>
        <dbReference type="Proteomes" id="UP000245464"/>
    </source>
</evidence>
<feature type="transmembrane region" description="Helical" evidence="9">
    <location>
        <begin position="102"/>
        <end position="120"/>
    </location>
</feature>
<keyword evidence="3 9" id="KW-0812">Transmembrane</keyword>
<evidence type="ECO:0000256" key="8">
    <source>
        <dbReference type="PIRSR" id="PIRSR608901-2"/>
    </source>
</evidence>
<dbReference type="EMBL" id="NQIK02000001">
    <property type="protein sequence ID" value="KAF7576578.1"/>
    <property type="molecule type" value="Genomic_DNA"/>
</dbReference>
<keyword evidence="7" id="KW-0479">Metal-binding</keyword>
<reference evidence="10" key="1">
    <citation type="journal article" date="2018" name="BMC Genomics">
        <title>Comparative genomics of the wheat fungal pathogen Pyrenophora tritici-repentis reveals chromosomal variations and genome plasticity.</title>
        <authorList>
            <person name="Moolhuijzen P."/>
            <person name="See P.T."/>
            <person name="Hane J.K."/>
            <person name="Shi G."/>
            <person name="Liu Z."/>
            <person name="Oliver R.P."/>
            <person name="Moffat C.S."/>
        </authorList>
    </citation>
    <scope>NUCLEOTIDE SEQUENCE [LARGE SCALE GENOMIC DNA]</scope>
    <source>
        <strain evidence="10">M4</strain>
    </source>
</reference>
<dbReference type="Pfam" id="PF05875">
    <property type="entry name" value="Ceramidase"/>
    <property type="match status" value="1"/>
</dbReference>
<feature type="transmembrane region" description="Helical" evidence="9">
    <location>
        <begin position="151"/>
        <end position="171"/>
    </location>
</feature>
<keyword evidence="7" id="KW-0106">Calcium</keyword>
<dbReference type="GO" id="GO:0046872">
    <property type="term" value="F:metal ion binding"/>
    <property type="evidence" value="ECO:0007669"/>
    <property type="project" value="UniProtKB-KW"/>
</dbReference>
<protein>
    <submittedName>
        <fullName evidence="10">Uncharacterized protein</fullName>
    </submittedName>
</protein>
<dbReference type="KEGG" id="ptrr:6338862"/>
<keyword evidence="8" id="KW-0862">Zinc</keyword>
<dbReference type="Proteomes" id="UP000245464">
    <property type="component" value="Chromosome 1"/>
</dbReference>
<comment type="subcellular location">
    <subcellularLocation>
        <location evidence="1">Membrane</location>
        <topology evidence="1">Multi-pass membrane protein</topology>
    </subcellularLocation>
</comment>
<dbReference type="GO" id="GO:0046513">
    <property type="term" value="P:ceramide biosynthetic process"/>
    <property type="evidence" value="ECO:0007669"/>
    <property type="project" value="TreeGrafter"/>
</dbReference>
<name>A0A834VUR6_9PLEO</name>
<keyword evidence="6 9" id="KW-0472">Membrane</keyword>
<dbReference type="GO" id="GO:0016811">
    <property type="term" value="F:hydrolase activity, acting on carbon-nitrogen (but not peptide) bonds, in linear amides"/>
    <property type="evidence" value="ECO:0007669"/>
    <property type="project" value="InterPro"/>
</dbReference>
<dbReference type="GO" id="GO:0005789">
    <property type="term" value="C:endoplasmic reticulum membrane"/>
    <property type="evidence" value="ECO:0007669"/>
    <property type="project" value="TreeGrafter"/>
</dbReference>
<feature type="binding site" evidence="8">
    <location>
        <position position="89"/>
    </location>
    <ligand>
        <name>Zn(2+)</name>
        <dbReference type="ChEBI" id="CHEBI:29105"/>
        <note>catalytic</note>
    </ligand>
</feature>
<comment type="caution">
    <text evidence="10">The sequence shown here is derived from an EMBL/GenBank/DDBJ whole genome shotgun (WGS) entry which is preliminary data.</text>
</comment>
<dbReference type="PANTHER" id="PTHR46187">
    <property type="entry name" value="ALKALINE CERAMIDASE 3"/>
    <property type="match status" value="1"/>
</dbReference>
<feature type="binding site" evidence="7">
    <location>
        <position position="27"/>
    </location>
    <ligand>
        <name>Ca(2+)</name>
        <dbReference type="ChEBI" id="CHEBI:29108"/>
    </ligand>
</feature>
<evidence type="ECO:0000256" key="6">
    <source>
        <dbReference type="ARBA" id="ARBA00023136"/>
    </source>
</evidence>
<evidence type="ECO:0000256" key="5">
    <source>
        <dbReference type="ARBA" id="ARBA00022989"/>
    </source>
</evidence>
<feature type="transmembrane region" description="Helical" evidence="9">
    <location>
        <begin position="67"/>
        <end position="90"/>
    </location>
</feature>
<feature type="transmembrane region" description="Helical" evidence="9">
    <location>
        <begin position="127"/>
        <end position="145"/>
    </location>
</feature>
<dbReference type="GeneID" id="6338862"/>
<sequence>MQLRWDYPSGFAVGAWGPTTSNHNFCEEDYIITPYIGEFINTLTNITYVIYGLIGLRRVTPKADGGLLSTLAFPYWGLISVGVLSAWFHATLKYHSQMGDDLSMFLAVGANLYQLLTFRASPSQRRLYALYILGSLFPISVYHVWADEIVLHEIAFAVMVVLVTIQTRKLIKARITNEVHRKKLGS</sequence>
<evidence type="ECO:0000256" key="3">
    <source>
        <dbReference type="ARBA" id="ARBA00022692"/>
    </source>
</evidence>
<evidence type="ECO:0000313" key="10">
    <source>
        <dbReference type="EMBL" id="KAF7576578.1"/>
    </source>
</evidence>